<dbReference type="EMBL" id="CM047947">
    <property type="protein sequence ID" value="KAI9896846.1"/>
    <property type="molecule type" value="Genomic_DNA"/>
</dbReference>
<dbReference type="Proteomes" id="UP001163324">
    <property type="component" value="Chromosome 8"/>
</dbReference>
<organism evidence="1 2">
    <name type="scientific">Trichothecium roseum</name>
    <dbReference type="NCBI Taxonomy" id="47278"/>
    <lineage>
        <taxon>Eukaryota</taxon>
        <taxon>Fungi</taxon>
        <taxon>Dikarya</taxon>
        <taxon>Ascomycota</taxon>
        <taxon>Pezizomycotina</taxon>
        <taxon>Sordariomycetes</taxon>
        <taxon>Hypocreomycetidae</taxon>
        <taxon>Hypocreales</taxon>
        <taxon>Hypocreales incertae sedis</taxon>
        <taxon>Trichothecium</taxon>
    </lineage>
</organism>
<sequence>MPRSADTELQCDLSRPACSQCTRAGRRCAGYRDPRTIRVRLENDRVAARCLDSHREQQQQEQQRQQRSCIGISSSNLAAAAAAAAATPSLTVRNLAQSNETVALNFFFWHHADGGLMRYLRSMLVYQPPSSSSSSSSSSSTLYKAVAAASLECLSHQHRLPGLNHARDSRAPALRREARLRYGQALREVNDVLRRGEPAEVDVGVVAAITVLAFFMAASSSPPPLATTTTVATAAATGPGNGTGLLESPDRWVVHVDGALAVIAAQPRGTYGAVSGGNGQGGNEDDAARIRRRGTGYLLHHILGMKHIDCLQRGTRVPAWFRTLYDALLPAEEAEAGGPGGGGGGYQREFWGALHELADLRAAVKEEEEKEEEEEEEEEWNCDDGVHDQGGFDVLGSAGALDARLARLKEQLPGVYREQRKKQQQNEGFTPPDRTEAMHTELEFARAHSTLRMMQLSAAETACRHLEKKQHRRSDRASSSSLLLREKTRLIESVSEEIVHAAEKWCDAATSGQQQQQQQQATADSSWSSPRGSWACSLIWPLASVGRCGFAPAGLRERAGSCLGGLAVAARAPEALAARERIRAGSGEEGWASALFLS</sequence>
<proteinExistence type="predicted"/>
<evidence type="ECO:0000313" key="1">
    <source>
        <dbReference type="EMBL" id="KAI9896846.1"/>
    </source>
</evidence>
<accession>A0ACC0URU9</accession>
<reference evidence="1" key="1">
    <citation type="submission" date="2022-10" db="EMBL/GenBank/DDBJ databases">
        <title>Complete Genome of Trichothecium roseum strain YXFP-22015, a Plant Pathogen Isolated from Citrus.</title>
        <authorList>
            <person name="Wang Y."/>
            <person name="Zhu L."/>
        </authorList>
    </citation>
    <scope>NUCLEOTIDE SEQUENCE</scope>
    <source>
        <strain evidence="1">YXFP-22015</strain>
    </source>
</reference>
<name>A0ACC0URU9_9HYPO</name>
<keyword evidence="2" id="KW-1185">Reference proteome</keyword>
<comment type="caution">
    <text evidence="1">The sequence shown here is derived from an EMBL/GenBank/DDBJ whole genome shotgun (WGS) entry which is preliminary data.</text>
</comment>
<protein>
    <submittedName>
        <fullName evidence="1">Uncharacterized protein</fullName>
    </submittedName>
</protein>
<gene>
    <name evidence="1" type="ORF">N3K66_007868</name>
</gene>
<evidence type="ECO:0000313" key="2">
    <source>
        <dbReference type="Proteomes" id="UP001163324"/>
    </source>
</evidence>